<dbReference type="InterPro" id="IPR011009">
    <property type="entry name" value="Kinase-like_dom_sf"/>
</dbReference>
<dbReference type="PANTHER" id="PTHR24416">
    <property type="entry name" value="TYROSINE-PROTEIN KINASE RECEPTOR"/>
    <property type="match status" value="1"/>
</dbReference>
<keyword evidence="2" id="KW-0547">Nucleotide-binding</keyword>
<evidence type="ECO:0000313" key="7">
    <source>
        <dbReference type="EMBL" id="KHJ81385.1"/>
    </source>
</evidence>
<protein>
    <submittedName>
        <fullName evidence="7">Protein tyrosine kinase</fullName>
    </submittedName>
</protein>
<feature type="domain" description="Protein kinase" evidence="6">
    <location>
        <begin position="1"/>
        <end position="221"/>
    </location>
</feature>
<dbReference type="InterPro" id="IPR008266">
    <property type="entry name" value="Tyr_kinase_AS"/>
</dbReference>
<dbReference type="PRINTS" id="PR00109">
    <property type="entry name" value="TYRKINASE"/>
</dbReference>
<evidence type="ECO:0000259" key="6">
    <source>
        <dbReference type="PROSITE" id="PS50011"/>
    </source>
</evidence>
<evidence type="ECO:0000256" key="1">
    <source>
        <dbReference type="ARBA" id="ARBA00022679"/>
    </source>
</evidence>
<evidence type="ECO:0000256" key="3">
    <source>
        <dbReference type="ARBA" id="ARBA00022777"/>
    </source>
</evidence>
<evidence type="ECO:0000256" key="5">
    <source>
        <dbReference type="ARBA" id="ARBA00023137"/>
    </source>
</evidence>
<accession>A0A0B1SDS9</accession>
<keyword evidence="5" id="KW-0829">Tyrosine-protein kinase</keyword>
<dbReference type="InterPro" id="IPR000719">
    <property type="entry name" value="Prot_kinase_dom"/>
</dbReference>
<dbReference type="Gene3D" id="1.10.510.10">
    <property type="entry name" value="Transferase(Phosphotransferase) domain 1"/>
    <property type="match status" value="1"/>
</dbReference>
<organism evidence="7 8">
    <name type="scientific">Oesophagostomum dentatum</name>
    <name type="common">Nodular worm</name>
    <dbReference type="NCBI Taxonomy" id="61180"/>
    <lineage>
        <taxon>Eukaryota</taxon>
        <taxon>Metazoa</taxon>
        <taxon>Ecdysozoa</taxon>
        <taxon>Nematoda</taxon>
        <taxon>Chromadorea</taxon>
        <taxon>Rhabditida</taxon>
        <taxon>Rhabditina</taxon>
        <taxon>Rhabditomorpha</taxon>
        <taxon>Strongyloidea</taxon>
        <taxon>Strongylidae</taxon>
        <taxon>Oesophagostomum</taxon>
    </lineage>
</organism>
<evidence type="ECO:0000256" key="4">
    <source>
        <dbReference type="ARBA" id="ARBA00022840"/>
    </source>
</evidence>
<name>A0A0B1SDS9_OESDE</name>
<dbReference type="AlphaFoldDB" id="A0A0B1SDS9"/>
<sequence length="229" mass="26186">MKTLGCHDNIVCMLGCITNANKSCLIIEYCASRDLLRYLKQRKVELEISKSIDEQIECTKEFLNFAWQIAQGMSYLGQKNIIHRDLAARNVLISCLDGMKNAKISDFGLSLSLDSNSQLNARGRLPIKWLALECLQRETFSVKSDVWSYGIVLFEMYTMGERPFEDVEPINLIAHLEAGNRPKRPLLANDKIAEVMNRCWDRAPDKRPSFEDLLSIFATLLEQRDCNCT</sequence>
<dbReference type="FunFam" id="1.10.510.10:FF:000554">
    <property type="entry name" value="Predicted protein"/>
    <property type="match status" value="1"/>
</dbReference>
<dbReference type="InterPro" id="IPR020635">
    <property type="entry name" value="Tyr_kinase_cat_dom"/>
</dbReference>
<dbReference type="GO" id="GO:0004714">
    <property type="term" value="F:transmembrane receptor protein tyrosine kinase activity"/>
    <property type="evidence" value="ECO:0007669"/>
    <property type="project" value="TreeGrafter"/>
</dbReference>
<keyword evidence="4" id="KW-0067">ATP-binding</keyword>
<keyword evidence="3 7" id="KW-0418">Kinase</keyword>
<gene>
    <name evidence="7" type="ORF">OESDEN_18929</name>
</gene>
<dbReference type="Pfam" id="PF07714">
    <property type="entry name" value="PK_Tyr_Ser-Thr"/>
    <property type="match status" value="1"/>
</dbReference>
<dbReference type="GO" id="GO:0005886">
    <property type="term" value="C:plasma membrane"/>
    <property type="evidence" value="ECO:0007669"/>
    <property type="project" value="TreeGrafter"/>
</dbReference>
<proteinExistence type="predicted"/>
<dbReference type="Proteomes" id="UP000053660">
    <property type="component" value="Unassembled WGS sequence"/>
</dbReference>
<evidence type="ECO:0000256" key="2">
    <source>
        <dbReference type="ARBA" id="ARBA00022741"/>
    </source>
</evidence>
<dbReference type="InterPro" id="IPR050122">
    <property type="entry name" value="RTK"/>
</dbReference>
<dbReference type="GO" id="GO:0005524">
    <property type="term" value="F:ATP binding"/>
    <property type="evidence" value="ECO:0007669"/>
    <property type="project" value="UniProtKB-KW"/>
</dbReference>
<dbReference type="SUPFAM" id="SSF56112">
    <property type="entry name" value="Protein kinase-like (PK-like)"/>
    <property type="match status" value="1"/>
</dbReference>
<dbReference type="SMART" id="SM00219">
    <property type="entry name" value="TyrKc"/>
    <property type="match status" value="1"/>
</dbReference>
<dbReference type="EMBL" id="KN590482">
    <property type="protein sequence ID" value="KHJ81385.1"/>
    <property type="molecule type" value="Genomic_DNA"/>
</dbReference>
<keyword evidence="1" id="KW-0808">Transferase</keyword>
<dbReference type="GO" id="GO:0007169">
    <property type="term" value="P:cell surface receptor protein tyrosine kinase signaling pathway"/>
    <property type="evidence" value="ECO:0007669"/>
    <property type="project" value="TreeGrafter"/>
</dbReference>
<reference evidence="7 8" key="1">
    <citation type="submission" date="2014-03" db="EMBL/GenBank/DDBJ databases">
        <title>Draft genome of the hookworm Oesophagostomum dentatum.</title>
        <authorList>
            <person name="Mitreva M."/>
        </authorList>
    </citation>
    <scope>NUCLEOTIDE SEQUENCE [LARGE SCALE GENOMIC DNA]</scope>
    <source>
        <strain evidence="7 8">OD-Hann</strain>
    </source>
</reference>
<dbReference type="PROSITE" id="PS50011">
    <property type="entry name" value="PROTEIN_KINASE_DOM"/>
    <property type="match status" value="1"/>
</dbReference>
<dbReference type="GO" id="GO:0043235">
    <property type="term" value="C:receptor complex"/>
    <property type="evidence" value="ECO:0007669"/>
    <property type="project" value="TreeGrafter"/>
</dbReference>
<evidence type="ECO:0000313" key="8">
    <source>
        <dbReference type="Proteomes" id="UP000053660"/>
    </source>
</evidence>
<dbReference type="InterPro" id="IPR001245">
    <property type="entry name" value="Ser-Thr/Tyr_kinase_cat_dom"/>
</dbReference>
<dbReference type="CDD" id="cd00192">
    <property type="entry name" value="PTKc"/>
    <property type="match status" value="1"/>
</dbReference>
<dbReference type="PROSITE" id="PS00109">
    <property type="entry name" value="PROTEIN_KINASE_TYR"/>
    <property type="match status" value="1"/>
</dbReference>
<dbReference type="PANTHER" id="PTHR24416:SF488">
    <property type="entry name" value="PROTEIN KINASE DOMAIN-CONTAINING PROTEIN"/>
    <property type="match status" value="1"/>
</dbReference>
<dbReference type="PIRSF" id="PIRSF000654">
    <property type="entry name" value="Integrin-linked_kinase"/>
    <property type="match status" value="1"/>
</dbReference>
<dbReference type="OrthoDB" id="3256376at2759"/>
<keyword evidence="8" id="KW-1185">Reference proteome</keyword>